<keyword evidence="1" id="KW-0472">Membrane</keyword>
<gene>
    <name evidence="4" type="ORF">DLAC_01593</name>
</gene>
<accession>A0A152A5T9</accession>
<dbReference type="InParanoid" id="A0A152A5T9"/>
<sequence>MLSKTFIIVFLFLIISGKFCNSTIQADGATLDKIPTAKQHSHEASEDSIDDEESFEYADSTESVIEGGEGLYGDGGDDTTDNLPRFCPSSFNLTMTGSNSAFGAIPRSLLYTPYLCGLNINNSLSYFVEGGKAVMKLLLDRQGCPNNCNNYDYRCAEASTSNDLGYGAYTFTVKPSQTPGVITSCYASNNLPGRLLSEVYFRFNSNSSMIYFGCYSERYQYQNQTSISFDANKFLTLTFNLTEFKISWYINGVLLGQYKQDWEQDSILPSPPLRMYTSIYNDPTLDHAISNKQLPAIAYIHSISYAAAPCTNKTIQPTQEPYHWTPNPLLFNKDRCTYSRPEFVFNDSFVKPWEDKSQTLIRITPEARKNGENGLAFDIKERTMIYFHSRKQFTIWKHKYLVFWINGGKIGGQQIVINMIGLNRTIVGNINLGNYIRGGIKKDEWKRVVLPLRSISYKTGTKYLVGFSFAETYSAYLGMVYVDDVHFSNGTVCLNREKSISYYESGRLKNGANGNYSTGVDFKSKQELYRSSSNSRSNTILWYVKKPNNMIMSFENGTLSTTEYDGLLISVMYIPNVEYQFPNGEASDDMHQTEQVEPRMLLNVQVNQIDYLPITLSNFLGGEFPNNKWVDLVIPWFDLSVNNNEEINAIILSTDNDQYQGKLHIGRINAIKFADRPLKKSSRLSNRSLRLIPSLLNIYIFIFIFIFNLFI</sequence>
<dbReference type="EMBL" id="LODT01000006">
    <property type="protein sequence ID" value="KYR01592.1"/>
    <property type="molecule type" value="Genomic_DNA"/>
</dbReference>
<dbReference type="Gene3D" id="2.60.120.200">
    <property type="match status" value="1"/>
</dbReference>
<comment type="caution">
    <text evidence="4">The sequence shown here is derived from an EMBL/GenBank/DDBJ whole genome shotgun (WGS) entry which is preliminary data.</text>
</comment>
<evidence type="ECO:0000256" key="2">
    <source>
        <dbReference type="SAM" id="SignalP"/>
    </source>
</evidence>
<evidence type="ECO:0000313" key="4">
    <source>
        <dbReference type="EMBL" id="KYR01592.1"/>
    </source>
</evidence>
<protein>
    <recommendedName>
        <fullName evidence="3">GH16 domain-containing protein</fullName>
    </recommendedName>
</protein>
<reference evidence="4 5" key="1">
    <citation type="submission" date="2015-12" db="EMBL/GenBank/DDBJ databases">
        <title>Dictyostelia acquired genes for synthesis and detection of signals that induce cell-type specialization by lateral gene transfer from prokaryotes.</title>
        <authorList>
            <person name="Gloeckner G."/>
            <person name="Schaap P."/>
        </authorList>
    </citation>
    <scope>NUCLEOTIDE SEQUENCE [LARGE SCALE GENOMIC DNA]</scope>
    <source>
        <strain evidence="4 5">TK</strain>
    </source>
</reference>
<evidence type="ECO:0000313" key="5">
    <source>
        <dbReference type="Proteomes" id="UP000076078"/>
    </source>
</evidence>
<evidence type="ECO:0000256" key="1">
    <source>
        <dbReference type="SAM" id="Phobius"/>
    </source>
</evidence>
<dbReference type="OMA" id="HIGRINA"/>
<name>A0A152A5T9_TIELA</name>
<feature type="domain" description="GH16" evidence="3">
    <location>
        <begin position="139"/>
        <end position="282"/>
    </location>
</feature>
<dbReference type="GO" id="GO:0005975">
    <property type="term" value="P:carbohydrate metabolic process"/>
    <property type="evidence" value="ECO:0007669"/>
    <property type="project" value="InterPro"/>
</dbReference>
<evidence type="ECO:0000259" key="3">
    <source>
        <dbReference type="Pfam" id="PF00722"/>
    </source>
</evidence>
<feature type="signal peptide" evidence="2">
    <location>
        <begin position="1"/>
        <end position="20"/>
    </location>
</feature>
<dbReference type="Proteomes" id="UP000076078">
    <property type="component" value="Unassembled WGS sequence"/>
</dbReference>
<feature type="transmembrane region" description="Helical" evidence="1">
    <location>
        <begin position="691"/>
        <end position="710"/>
    </location>
</feature>
<organism evidence="4 5">
    <name type="scientific">Tieghemostelium lacteum</name>
    <name type="common">Slime mold</name>
    <name type="synonym">Dictyostelium lacteum</name>
    <dbReference type="NCBI Taxonomy" id="361077"/>
    <lineage>
        <taxon>Eukaryota</taxon>
        <taxon>Amoebozoa</taxon>
        <taxon>Evosea</taxon>
        <taxon>Eumycetozoa</taxon>
        <taxon>Dictyostelia</taxon>
        <taxon>Dictyosteliales</taxon>
        <taxon>Raperosteliaceae</taxon>
        <taxon>Tieghemostelium</taxon>
    </lineage>
</organism>
<dbReference type="AlphaFoldDB" id="A0A152A5T9"/>
<dbReference type="InterPro" id="IPR000757">
    <property type="entry name" value="Beta-glucanase-like"/>
</dbReference>
<dbReference type="Pfam" id="PF00722">
    <property type="entry name" value="Glyco_hydro_16"/>
    <property type="match status" value="1"/>
</dbReference>
<dbReference type="OrthoDB" id="20596at2759"/>
<keyword evidence="1" id="KW-0812">Transmembrane</keyword>
<dbReference type="GO" id="GO:0004553">
    <property type="term" value="F:hydrolase activity, hydrolyzing O-glycosyl compounds"/>
    <property type="evidence" value="ECO:0007669"/>
    <property type="project" value="InterPro"/>
</dbReference>
<keyword evidence="5" id="KW-1185">Reference proteome</keyword>
<dbReference type="InterPro" id="IPR013320">
    <property type="entry name" value="ConA-like_dom_sf"/>
</dbReference>
<dbReference type="FunCoup" id="A0A152A5T9">
    <property type="interactions" value="738"/>
</dbReference>
<dbReference type="STRING" id="361077.A0A152A5T9"/>
<proteinExistence type="predicted"/>
<feature type="chain" id="PRO_5007593660" description="GH16 domain-containing protein" evidence="2">
    <location>
        <begin position="21"/>
        <end position="711"/>
    </location>
</feature>
<keyword evidence="2" id="KW-0732">Signal</keyword>
<dbReference type="SUPFAM" id="SSF49899">
    <property type="entry name" value="Concanavalin A-like lectins/glucanases"/>
    <property type="match status" value="1"/>
</dbReference>
<keyword evidence="1" id="KW-1133">Transmembrane helix</keyword>